<dbReference type="EMBL" id="CAVNYO010000065">
    <property type="protein sequence ID" value="CAK5264642.1"/>
    <property type="molecule type" value="Genomic_DNA"/>
</dbReference>
<feature type="region of interest" description="Disordered" evidence="2">
    <location>
        <begin position="321"/>
        <end position="348"/>
    </location>
</feature>
<evidence type="ECO:0000256" key="1">
    <source>
        <dbReference type="SAM" id="Coils"/>
    </source>
</evidence>
<feature type="compositionally biased region" description="Low complexity" evidence="2">
    <location>
        <begin position="69"/>
        <end position="92"/>
    </location>
</feature>
<reference evidence="4" key="1">
    <citation type="submission" date="2023-11" db="EMBL/GenBank/DDBJ databases">
        <authorList>
            <person name="De Vega J J."/>
            <person name="De Vega J J."/>
        </authorList>
    </citation>
    <scope>NUCLEOTIDE SEQUENCE</scope>
</reference>
<feature type="region of interest" description="Disordered" evidence="2">
    <location>
        <begin position="1"/>
        <end position="29"/>
    </location>
</feature>
<feature type="compositionally biased region" description="Polar residues" evidence="2">
    <location>
        <begin position="93"/>
        <end position="111"/>
    </location>
</feature>
<dbReference type="InterPro" id="IPR033338">
    <property type="entry name" value="Spc105/Spc7"/>
</dbReference>
<dbReference type="PANTHER" id="PTHR28260:SF1">
    <property type="entry name" value="SPINDLE POLE BODY COMPONENT SPC105"/>
    <property type="match status" value="1"/>
</dbReference>
<dbReference type="Proteomes" id="UP001295794">
    <property type="component" value="Unassembled WGS sequence"/>
</dbReference>
<feature type="region of interest" description="Disordered" evidence="2">
    <location>
        <begin position="247"/>
        <end position="304"/>
    </location>
</feature>
<organism evidence="4 5">
    <name type="scientific">Mycena citricolor</name>
    <dbReference type="NCBI Taxonomy" id="2018698"/>
    <lineage>
        <taxon>Eukaryota</taxon>
        <taxon>Fungi</taxon>
        <taxon>Dikarya</taxon>
        <taxon>Basidiomycota</taxon>
        <taxon>Agaricomycotina</taxon>
        <taxon>Agaricomycetes</taxon>
        <taxon>Agaricomycetidae</taxon>
        <taxon>Agaricales</taxon>
        <taxon>Marasmiineae</taxon>
        <taxon>Mycenaceae</taxon>
        <taxon>Mycena</taxon>
    </lineage>
</organism>
<sequence>MVKDQPSRRKSIAGTQQSRPSGVFKAKRRAHSIVPGDILSPRAKARRLAAPRKSILKATAINLLPLDGSQPQSQESETTPQSSQPTQPSSSPDENNATESMDLTTDWQSQGNIRKSLARRVSFASNAYVRLIDPRNVDNTNSTASPQSSPVAPSDPPQPTPGDPVVLSDENAYPGGAPKNRRRSSMRQSIGSEDMELTVNFQFSQENESTFDDEDMVMDDDDSMDMDMTQALDDNYIKTRALSLGGSRTPLSQISLTPAASSGTTDADQSQSFAEDQSQSFASEPSQEPPTEFTIPLNRSLRPPAHEDETWMALRRMTHSGDAPYEESPASDDEYVPVRPQDGDWALAGPSQVQFQDDTFSSTDASLEDVDSGDRTVNLSRVLGRPSFAGSELRMSMGQPDSTMDESEIYGSIIPPPIQSSTPLPARAAPNVAVPSSPPASEQPSRPPIFRPPSPKVATSAPTLIVAPPPKPAAQIEGTRRVSLAPISLQKRPRDPGSPEKVSPAKRQAVVRTPSPSKKSAQSDIPRPKPLSPSKKAPFLVSTKLPSNKATTPVAARPSALRRPSGYFARRKSVGTVFSSAGATEHAGPPKSPKKKAAIGLGRASMGSAPAVSWTRPVVDKGKQKEQAPESEHAAGCAREVERQAAASPTPSRGSPAPSSPRRIARFEPFVEEVAPAEDDPQPDPTEQWRERVQEAGPPEEVELPHLSLEQFFELTGIKFMDDIEGPRRSTHQPVRQARPTAEILLSEYAIAMLITVPELTLYSSVSSDLTAWIEQSKTLFSQAQEEAAKYAPELFTEYLRADEEGQTELLHQLNLIRINCRGRAKQEWYDWKQQWIQGLRAEVDKGSAAVDEDNAALSTLEDLPDTVLPALEQEYERVMKQLEKEQAEVAEIEDSDQDYLAELKASVAEQNAEVEAFQAELAESDSQLQWLQERLEELDLEQRQARSAIADANRMLHLQRNSTRAELVRLKGAVSSLTTTLKLDHHAEEVLTMQELHMISITKVTSNVFEYDYAAQFHVTVPCRKLVPVASKVQISRLPHSTSYPDDFPSLSRYFLETAHRRIHSSRAETTSQVMGNLSDYWSACGQVRTQLFQLTIKYPVDVEFLANGDGFKARTTVLFPAAKAKAYIDFIFPVKTFSQWPISIEFLEHDVTVAYGAIERDLIFNAVSERMELASAAENYGCLLDACIGVQDLYQ</sequence>
<protein>
    <recommendedName>
        <fullName evidence="3">Spc7 kinetochore protein domain-containing protein</fullName>
    </recommendedName>
</protein>
<dbReference type="SMART" id="SM00787">
    <property type="entry name" value="Spc7"/>
    <property type="match status" value="1"/>
</dbReference>
<dbReference type="GO" id="GO:0034501">
    <property type="term" value="P:protein localization to kinetochore"/>
    <property type="evidence" value="ECO:0007669"/>
    <property type="project" value="TreeGrafter"/>
</dbReference>
<feature type="compositionally biased region" description="Low complexity" evidence="2">
    <location>
        <begin position="419"/>
        <end position="444"/>
    </location>
</feature>
<dbReference type="AlphaFoldDB" id="A0AAD2JVT2"/>
<feature type="compositionally biased region" description="Low complexity" evidence="2">
    <location>
        <begin position="645"/>
        <end position="662"/>
    </location>
</feature>
<accession>A0AAD2JVT2</accession>
<dbReference type="Pfam" id="PF08317">
    <property type="entry name" value="Spc7"/>
    <property type="match status" value="1"/>
</dbReference>
<dbReference type="PANTHER" id="PTHR28260">
    <property type="entry name" value="SPINDLE POLE BODY COMPONENT SPC105"/>
    <property type="match status" value="1"/>
</dbReference>
<feature type="compositionally biased region" description="Pro residues" evidence="2">
    <location>
        <begin position="445"/>
        <end position="455"/>
    </location>
</feature>
<feature type="compositionally biased region" description="Basic and acidic residues" evidence="2">
    <location>
        <begin position="618"/>
        <end position="643"/>
    </location>
</feature>
<evidence type="ECO:0000313" key="5">
    <source>
        <dbReference type="Proteomes" id="UP001295794"/>
    </source>
</evidence>
<keyword evidence="5" id="KW-1185">Reference proteome</keyword>
<feature type="region of interest" description="Disordered" evidence="2">
    <location>
        <begin position="134"/>
        <end position="197"/>
    </location>
</feature>
<evidence type="ECO:0000259" key="3">
    <source>
        <dbReference type="SMART" id="SM00787"/>
    </source>
</evidence>
<dbReference type="Pfam" id="PF18210">
    <property type="entry name" value="Knl1_RWD_C"/>
    <property type="match status" value="1"/>
</dbReference>
<name>A0AAD2JVT2_9AGAR</name>
<dbReference type="InterPro" id="IPR013253">
    <property type="entry name" value="Spc7_domain"/>
</dbReference>
<feature type="compositionally biased region" description="Polar residues" evidence="2">
    <location>
        <begin position="514"/>
        <end position="523"/>
    </location>
</feature>
<dbReference type="GO" id="GO:1990758">
    <property type="term" value="P:mitotic sister chromatid biorientation"/>
    <property type="evidence" value="ECO:0007669"/>
    <property type="project" value="TreeGrafter"/>
</dbReference>
<keyword evidence="1" id="KW-0175">Coiled coil</keyword>
<feature type="region of interest" description="Disordered" evidence="2">
    <location>
        <begin position="391"/>
        <end position="702"/>
    </location>
</feature>
<evidence type="ECO:0000313" key="4">
    <source>
        <dbReference type="EMBL" id="CAK5264642.1"/>
    </source>
</evidence>
<feature type="region of interest" description="Disordered" evidence="2">
    <location>
        <begin position="62"/>
        <end position="111"/>
    </location>
</feature>
<dbReference type="GO" id="GO:0007094">
    <property type="term" value="P:mitotic spindle assembly checkpoint signaling"/>
    <property type="evidence" value="ECO:0007669"/>
    <property type="project" value="TreeGrafter"/>
</dbReference>
<proteinExistence type="predicted"/>
<gene>
    <name evidence="4" type="ORF">MYCIT1_LOCUS4975</name>
</gene>
<feature type="domain" description="Spc7 kinetochore protein" evidence="3">
    <location>
        <begin position="693"/>
        <end position="1023"/>
    </location>
</feature>
<evidence type="ECO:0000256" key="2">
    <source>
        <dbReference type="SAM" id="MobiDB-lite"/>
    </source>
</evidence>
<feature type="compositionally biased region" description="Pro residues" evidence="2">
    <location>
        <begin position="153"/>
        <end position="162"/>
    </location>
</feature>
<comment type="caution">
    <text evidence="4">The sequence shown here is derived from an EMBL/GenBank/DDBJ whole genome shotgun (WGS) entry which is preliminary data.</text>
</comment>
<dbReference type="GO" id="GO:0000776">
    <property type="term" value="C:kinetochore"/>
    <property type="evidence" value="ECO:0007669"/>
    <property type="project" value="TreeGrafter"/>
</dbReference>
<dbReference type="InterPro" id="IPR040850">
    <property type="entry name" value="Knl1_RWD_C"/>
</dbReference>
<feature type="compositionally biased region" description="Polar residues" evidence="2">
    <location>
        <begin position="249"/>
        <end position="286"/>
    </location>
</feature>
<feature type="coiled-coil region" evidence="1">
    <location>
        <begin position="869"/>
        <end position="956"/>
    </location>
</feature>
<feature type="compositionally biased region" description="Polar residues" evidence="2">
    <location>
        <begin position="137"/>
        <end position="151"/>
    </location>
</feature>